<protein>
    <submittedName>
        <fullName evidence="1">Uncharacterized protein</fullName>
    </submittedName>
</protein>
<reference evidence="1" key="1">
    <citation type="submission" date="2024-06" db="EMBL/GenBank/DDBJ databases">
        <title>Intestivirid acquisition increases across infancy in a wild primate population.</title>
        <authorList>
            <person name="Schneider-Creas I.A."/>
            <person name="Moya I.L."/>
            <person name="Chiou K.L."/>
            <person name="Baniel A."/>
            <person name="Azanaw Haile A."/>
            <person name="Kebede F."/>
            <person name="Abebe B."/>
            <person name="Snyder-Mackler N."/>
            <person name="Varsani A."/>
        </authorList>
    </citation>
    <scope>NUCLEOTIDE SEQUENCE</scope>
    <source>
        <strain evidence="1">Int_RNL_2017_0055_MCB</strain>
    </source>
</reference>
<proteinExistence type="predicted"/>
<evidence type="ECO:0000313" key="1">
    <source>
        <dbReference type="EMBL" id="XCO00039.1"/>
    </source>
</evidence>
<dbReference type="EMBL" id="PP965494">
    <property type="protein sequence ID" value="XCO00039.1"/>
    <property type="molecule type" value="Genomic_DNA"/>
</dbReference>
<sequence>MVKSISWIFNCSFVSRPVKGMMLYSISFTQDGFSILS</sequence>
<accession>A0AAU8MIM6</accession>
<name>A0AAU8MIM6_9CAUD</name>
<organism evidence="1">
    <name type="scientific">Geladintestivirus 4</name>
    <dbReference type="NCBI Taxonomy" id="3233136"/>
    <lineage>
        <taxon>Viruses</taxon>
        <taxon>Duplodnaviria</taxon>
        <taxon>Heunggongvirae</taxon>
        <taxon>Uroviricota</taxon>
        <taxon>Caudoviricetes</taxon>
        <taxon>Crassvirales</taxon>
    </lineage>
</organism>